<reference evidence="6" key="2">
    <citation type="submission" date="2020-09" db="EMBL/GenBank/DDBJ databases">
        <authorList>
            <person name="Sun Q."/>
            <person name="Zhou Y."/>
        </authorList>
    </citation>
    <scope>NUCLEOTIDE SEQUENCE</scope>
    <source>
        <strain evidence="6">CGMCC 1.6293</strain>
    </source>
</reference>
<dbReference type="Pfam" id="PF18348">
    <property type="entry name" value="SH3_16"/>
    <property type="match status" value="1"/>
</dbReference>
<dbReference type="Proteomes" id="UP000649829">
    <property type="component" value="Unassembled WGS sequence"/>
</dbReference>
<dbReference type="InterPro" id="IPR000064">
    <property type="entry name" value="NLP_P60_dom"/>
</dbReference>
<dbReference type="InterPro" id="IPR041382">
    <property type="entry name" value="SH3_16"/>
</dbReference>
<dbReference type="InterPro" id="IPR038765">
    <property type="entry name" value="Papain-like_cys_pep_sf"/>
</dbReference>
<dbReference type="Pfam" id="PF00877">
    <property type="entry name" value="NLPC_P60"/>
    <property type="match status" value="1"/>
</dbReference>
<evidence type="ECO:0000256" key="1">
    <source>
        <dbReference type="ARBA" id="ARBA00007074"/>
    </source>
</evidence>
<sequence>MSDRRRWPCNGHVAARRLEGQAEAERFVAPERRSVGVPLADLLTGPGGRRDRQVVFGEALDLLEVRDGFAFVEALKDGYTGYVEESVLAGAVEPTHVVRAPSTHVYPERSIKVFERHWLTLGARVRVTAMDDSFAETPQGFIPAPHLAPVDAVERDPVAVAERLLGTPYLWGGNSRMGIDCSGLVQVACVACGIPCPGDSDMQERELGTALPADAALRRGDLVFWKGHVVWVVDADVILHANGHDMAVAYEGLGAAIARIEAQGEGLPTGRRRLG</sequence>
<proteinExistence type="inferred from homology"/>
<keyword evidence="7" id="KW-1185">Reference proteome</keyword>
<dbReference type="RefSeq" id="WP_028287085.1">
    <property type="nucleotide sequence ID" value="NZ_BMLF01000002.1"/>
</dbReference>
<dbReference type="Gene3D" id="3.90.1720.10">
    <property type="entry name" value="endopeptidase domain like (from Nostoc punctiforme)"/>
    <property type="match status" value="1"/>
</dbReference>
<comment type="similarity">
    <text evidence="1">Belongs to the peptidase C40 family.</text>
</comment>
<protein>
    <recommendedName>
        <fullName evidence="5">NlpC/P60 domain-containing protein</fullName>
    </recommendedName>
</protein>
<reference evidence="6" key="1">
    <citation type="journal article" date="2014" name="Int. J. Syst. Evol. Microbiol.">
        <title>Complete genome sequence of Corynebacterium casei LMG S-19264T (=DSM 44701T), isolated from a smear-ripened cheese.</title>
        <authorList>
            <consortium name="US DOE Joint Genome Institute (JGI-PGF)"/>
            <person name="Walter F."/>
            <person name="Albersmeier A."/>
            <person name="Kalinowski J."/>
            <person name="Ruckert C."/>
        </authorList>
    </citation>
    <scope>NUCLEOTIDE SEQUENCE</scope>
    <source>
        <strain evidence="6">CGMCC 1.6293</strain>
    </source>
</reference>
<dbReference type="PROSITE" id="PS51935">
    <property type="entry name" value="NLPC_P60"/>
    <property type="match status" value="1"/>
</dbReference>
<dbReference type="GO" id="GO:0006508">
    <property type="term" value="P:proteolysis"/>
    <property type="evidence" value="ECO:0007669"/>
    <property type="project" value="UniProtKB-KW"/>
</dbReference>
<dbReference type="PANTHER" id="PTHR47359">
    <property type="entry name" value="PEPTIDOGLYCAN DL-ENDOPEPTIDASE CWLO"/>
    <property type="match status" value="1"/>
</dbReference>
<evidence type="ECO:0000256" key="2">
    <source>
        <dbReference type="ARBA" id="ARBA00022670"/>
    </source>
</evidence>
<dbReference type="EMBL" id="BMLF01000002">
    <property type="protein sequence ID" value="GGM07046.1"/>
    <property type="molecule type" value="Genomic_DNA"/>
</dbReference>
<evidence type="ECO:0000313" key="7">
    <source>
        <dbReference type="Proteomes" id="UP000649829"/>
    </source>
</evidence>
<keyword evidence="2" id="KW-0645">Protease</keyword>
<name>A0A917T131_9RHOB</name>
<evidence type="ECO:0000259" key="5">
    <source>
        <dbReference type="PROSITE" id="PS51935"/>
    </source>
</evidence>
<evidence type="ECO:0000256" key="3">
    <source>
        <dbReference type="ARBA" id="ARBA00022801"/>
    </source>
</evidence>
<dbReference type="PANTHER" id="PTHR47359:SF3">
    <property type="entry name" value="NLP_P60 DOMAIN-CONTAINING PROTEIN-RELATED"/>
    <property type="match status" value="1"/>
</dbReference>
<dbReference type="AlphaFoldDB" id="A0A917T131"/>
<dbReference type="InterPro" id="IPR051794">
    <property type="entry name" value="PG_Endopeptidase_C40"/>
</dbReference>
<keyword evidence="3" id="KW-0378">Hydrolase</keyword>
<evidence type="ECO:0000256" key="4">
    <source>
        <dbReference type="ARBA" id="ARBA00022807"/>
    </source>
</evidence>
<dbReference type="GO" id="GO:0008234">
    <property type="term" value="F:cysteine-type peptidase activity"/>
    <property type="evidence" value="ECO:0007669"/>
    <property type="project" value="UniProtKB-KW"/>
</dbReference>
<organism evidence="6 7">
    <name type="scientific">Pseudooceanicola nanhaiensis</name>
    <dbReference type="NCBI Taxonomy" id="375761"/>
    <lineage>
        <taxon>Bacteria</taxon>
        <taxon>Pseudomonadati</taxon>
        <taxon>Pseudomonadota</taxon>
        <taxon>Alphaproteobacteria</taxon>
        <taxon>Rhodobacterales</taxon>
        <taxon>Paracoccaceae</taxon>
        <taxon>Pseudooceanicola</taxon>
    </lineage>
</organism>
<accession>A0A917T131</accession>
<gene>
    <name evidence="6" type="ORF">GCM10011534_31270</name>
</gene>
<comment type="caution">
    <text evidence="6">The sequence shown here is derived from an EMBL/GenBank/DDBJ whole genome shotgun (WGS) entry which is preliminary data.</text>
</comment>
<evidence type="ECO:0000313" key="6">
    <source>
        <dbReference type="EMBL" id="GGM07046.1"/>
    </source>
</evidence>
<keyword evidence="4" id="KW-0788">Thiol protease</keyword>
<feature type="domain" description="NlpC/P60" evidence="5">
    <location>
        <begin position="151"/>
        <end position="275"/>
    </location>
</feature>
<dbReference type="SUPFAM" id="SSF54001">
    <property type="entry name" value="Cysteine proteinases"/>
    <property type="match status" value="1"/>
</dbReference>